<dbReference type="Pfam" id="PF05437">
    <property type="entry name" value="AzlD"/>
    <property type="match status" value="1"/>
</dbReference>
<evidence type="ECO:0000256" key="1">
    <source>
        <dbReference type="SAM" id="Phobius"/>
    </source>
</evidence>
<feature type="transmembrane region" description="Helical" evidence="1">
    <location>
        <begin position="39"/>
        <end position="57"/>
    </location>
</feature>
<comment type="caution">
    <text evidence="2">The sequence shown here is derived from an EMBL/GenBank/DDBJ whole genome shotgun (WGS) entry which is preliminary data.</text>
</comment>
<organism evidence="2 3">
    <name type="scientific">Selenomonas sputigena</name>
    <dbReference type="NCBI Taxonomy" id="69823"/>
    <lineage>
        <taxon>Bacteria</taxon>
        <taxon>Bacillati</taxon>
        <taxon>Bacillota</taxon>
        <taxon>Negativicutes</taxon>
        <taxon>Selenomonadales</taxon>
        <taxon>Selenomonadaceae</taxon>
        <taxon>Selenomonas</taxon>
    </lineage>
</organism>
<dbReference type="InterPro" id="IPR008407">
    <property type="entry name" value="Brnchd-chn_aa_trnsp_AzlD"/>
</dbReference>
<gene>
    <name evidence="2" type="ORF">QCO44_00860</name>
</gene>
<feature type="transmembrane region" description="Helical" evidence="1">
    <location>
        <begin position="6"/>
        <end position="27"/>
    </location>
</feature>
<reference evidence="2 3" key="1">
    <citation type="submission" date="2023-04" db="EMBL/GenBank/DDBJ databases">
        <title>Genome Sequence of Selenomonas sputigena ATCC 33150.</title>
        <authorList>
            <person name="Miller D.P."/>
            <person name="Anvari S."/>
            <person name="Polson S.W."/>
            <person name="Macdonald M."/>
            <person name="Mcdowell J.V."/>
        </authorList>
    </citation>
    <scope>NUCLEOTIDE SEQUENCE [LARGE SCALE GENOMIC DNA]</scope>
    <source>
        <strain evidence="2 3">ATCC 33150</strain>
    </source>
</reference>
<keyword evidence="1" id="KW-1133">Transmembrane helix</keyword>
<keyword evidence="1" id="KW-0472">Membrane</keyword>
<proteinExistence type="predicted"/>
<evidence type="ECO:0000313" key="3">
    <source>
        <dbReference type="Proteomes" id="UP001559623"/>
    </source>
</evidence>
<dbReference type="EMBL" id="JARVLH010000001">
    <property type="protein sequence ID" value="MEX5284192.1"/>
    <property type="molecule type" value="Genomic_DNA"/>
</dbReference>
<sequence length="103" mass="11124">MKHDIILYLLVMTAVTFAIRLLPLTLLRRPIKGRFLSSFLYYVPYVTLAVMTFPAIVEATQVPAAGAAALVAGIALAWCGASLFQVSAACCLVVFVMEFVLLG</sequence>
<feature type="transmembrane region" description="Helical" evidence="1">
    <location>
        <begin position="69"/>
        <end position="102"/>
    </location>
</feature>
<keyword evidence="1" id="KW-0812">Transmembrane</keyword>
<name>A0ABV3X1Z4_9FIRM</name>
<dbReference type="Proteomes" id="UP001559623">
    <property type="component" value="Unassembled WGS sequence"/>
</dbReference>
<dbReference type="RefSeq" id="WP_368845914.1">
    <property type="nucleotide sequence ID" value="NZ_CP194411.1"/>
</dbReference>
<accession>A0ABV3X1Z4</accession>
<keyword evidence="3" id="KW-1185">Reference proteome</keyword>
<protein>
    <submittedName>
        <fullName evidence="2">AzlD domain-containing protein</fullName>
    </submittedName>
</protein>
<evidence type="ECO:0000313" key="2">
    <source>
        <dbReference type="EMBL" id="MEX5284192.1"/>
    </source>
</evidence>